<dbReference type="AlphaFoldDB" id="A0ABD3US32"/>
<dbReference type="FunFam" id="1.20.1050.10:FF:000030">
    <property type="entry name" value="Glutathione S-transferase S1"/>
    <property type="match status" value="1"/>
</dbReference>
<reference evidence="5 6" key="1">
    <citation type="submission" date="2024-11" db="EMBL/GenBank/DDBJ databases">
        <title>Chromosome-level genome assembly of the freshwater bivalve Anodonta woodiana.</title>
        <authorList>
            <person name="Chen X."/>
        </authorList>
    </citation>
    <scope>NUCLEOTIDE SEQUENCE [LARGE SCALE GENOMIC DNA]</scope>
    <source>
        <strain evidence="5">MN2024</strain>
        <tissue evidence="5">Gills</tissue>
    </source>
</reference>
<dbReference type="PROSITE" id="PS50405">
    <property type="entry name" value="GST_CTER"/>
    <property type="match status" value="1"/>
</dbReference>
<gene>
    <name evidence="5" type="ORF">ACJMK2_015965</name>
</gene>
<dbReference type="SUPFAM" id="SSF52833">
    <property type="entry name" value="Thioredoxin-like"/>
    <property type="match status" value="1"/>
</dbReference>
<evidence type="ECO:0000259" key="3">
    <source>
        <dbReference type="PROSITE" id="PS50404"/>
    </source>
</evidence>
<keyword evidence="2" id="KW-0273">Eye lens protein</keyword>
<comment type="similarity">
    <text evidence="1">Belongs to the GST superfamily.</text>
</comment>
<dbReference type="Proteomes" id="UP001634394">
    <property type="component" value="Unassembled WGS sequence"/>
</dbReference>
<dbReference type="CDD" id="cd03039">
    <property type="entry name" value="GST_N_Sigma_like"/>
    <property type="match status" value="1"/>
</dbReference>
<dbReference type="InterPro" id="IPR010987">
    <property type="entry name" value="Glutathione-S-Trfase_C-like"/>
</dbReference>
<sequence length="206" mass="23548">MPSYKLYYFNNRGLGEVIRLAFAVAGVDYEDIRYTNEEWQSHKADMPLQIMPVLEIDGKKFCQSAAISRMIAREYGLYGVSVTEAFRIDELYEAVGDAIREIAKPFYEKDEEKKVEISKNLWEVVFPKFLNFFEMRLGENEDKSGFLVGGKLSIADLALFNILDIAEGMHGSPLLGNNPKLQALYERIKAVPEIAAWVEKRPITDH</sequence>
<proteinExistence type="inferred from homology"/>
<dbReference type="EMBL" id="JBJQND010000015">
    <property type="protein sequence ID" value="KAL3852306.1"/>
    <property type="molecule type" value="Genomic_DNA"/>
</dbReference>
<evidence type="ECO:0000313" key="5">
    <source>
        <dbReference type="EMBL" id="KAL3852306.1"/>
    </source>
</evidence>
<dbReference type="InterPro" id="IPR050213">
    <property type="entry name" value="GST_superfamily"/>
</dbReference>
<dbReference type="GO" id="GO:0005212">
    <property type="term" value="F:structural constituent of eye lens"/>
    <property type="evidence" value="ECO:0007669"/>
    <property type="project" value="UniProtKB-KW"/>
</dbReference>
<dbReference type="SFLD" id="SFLDS00019">
    <property type="entry name" value="Glutathione_Transferase_(cytos"/>
    <property type="match status" value="1"/>
</dbReference>
<feature type="domain" description="GST N-terminal" evidence="3">
    <location>
        <begin position="2"/>
        <end position="79"/>
    </location>
</feature>
<dbReference type="InterPro" id="IPR004046">
    <property type="entry name" value="GST_C"/>
</dbReference>
<evidence type="ECO:0000256" key="1">
    <source>
        <dbReference type="ARBA" id="ARBA00007409"/>
    </source>
</evidence>
<dbReference type="PANTHER" id="PTHR11571">
    <property type="entry name" value="GLUTATHIONE S-TRANSFERASE"/>
    <property type="match status" value="1"/>
</dbReference>
<name>A0ABD3US32_SINWO</name>
<dbReference type="FunFam" id="3.40.30.10:FF:000258">
    <property type="entry name" value="Glutathione S-transferase"/>
    <property type="match status" value="1"/>
</dbReference>
<dbReference type="InterPro" id="IPR036249">
    <property type="entry name" value="Thioredoxin-like_sf"/>
</dbReference>
<dbReference type="SFLD" id="SFLDG01205">
    <property type="entry name" value="AMPS.1"/>
    <property type="match status" value="1"/>
</dbReference>
<evidence type="ECO:0008006" key="7">
    <source>
        <dbReference type="Google" id="ProtNLM"/>
    </source>
</evidence>
<dbReference type="PROSITE" id="PS50404">
    <property type="entry name" value="GST_NTER"/>
    <property type="match status" value="1"/>
</dbReference>
<dbReference type="Gene3D" id="1.20.1050.10">
    <property type="match status" value="1"/>
</dbReference>
<dbReference type="InterPro" id="IPR040079">
    <property type="entry name" value="Glutathione_S-Trfase"/>
</dbReference>
<dbReference type="PANTHER" id="PTHR11571:SF150">
    <property type="entry name" value="GLUTATHIONE S-TRANSFERASE"/>
    <property type="match status" value="1"/>
</dbReference>
<evidence type="ECO:0000256" key="2">
    <source>
        <dbReference type="ARBA" id="ARBA00022613"/>
    </source>
</evidence>
<evidence type="ECO:0000313" key="6">
    <source>
        <dbReference type="Proteomes" id="UP001634394"/>
    </source>
</evidence>
<feature type="domain" description="GST C-terminal" evidence="4">
    <location>
        <begin position="81"/>
        <end position="206"/>
    </location>
</feature>
<dbReference type="Pfam" id="PF14497">
    <property type="entry name" value="GST_C_3"/>
    <property type="match status" value="1"/>
</dbReference>
<comment type="caution">
    <text evidence="5">The sequence shown here is derived from an EMBL/GenBank/DDBJ whole genome shotgun (WGS) entry which is preliminary data.</text>
</comment>
<accession>A0ABD3US32</accession>
<dbReference type="Pfam" id="PF02798">
    <property type="entry name" value="GST_N"/>
    <property type="match status" value="1"/>
</dbReference>
<keyword evidence="6" id="KW-1185">Reference proteome</keyword>
<dbReference type="InterPro" id="IPR004045">
    <property type="entry name" value="Glutathione_S-Trfase_N"/>
</dbReference>
<dbReference type="Gene3D" id="3.40.30.10">
    <property type="entry name" value="Glutaredoxin"/>
    <property type="match status" value="1"/>
</dbReference>
<evidence type="ECO:0000259" key="4">
    <source>
        <dbReference type="PROSITE" id="PS50405"/>
    </source>
</evidence>
<dbReference type="SUPFAM" id="SSF47616">
    <property type="entry name" value="GST C-terminal domain-like"/>
    <property type="match status" value="1"/>
</dbReference>
<dbReference type="InterPro" id="IPR036282">
    <property type="entry name" value="Glutathione-S-Trfase_C_sf"/>
</dbReference>
<organism evidence="5 6">
    <name type="scientific">Sinanodonta woodiana</name>
    <name type="common">Chinese pond mussel</name>
    <name type="synonym">Anodonta woodiana</name>
    <dbReference type="NCBI Taxonomy" id="1069815"/>
    <lineage>
        <taxon>Eukaryota</taxon>
        <taxon>Metazoa</taxon>
        <taxon>Spiralia</taxon>
        <taxon>Lophotrochozoa</taxon>
        <taxon>Mollusca</taxon>
        <taxon>Bivalvia</taxon>
        <taxon>Autobranchia</taxon>
        <taxon>Heteroconchia</taxon>
        <taxon>Palaeoheterodonta</taxon>
        <taxon>Unionida</taxon>
        <taxon>Unionoidea</taxon>
        <taxon>Unionidae</taxon>
        <taxon>Unioninae</taxon>
        <taxon>Sinanodonta</taxon>
    </lineage>
</organism>
<dbReference type="CDD" id="cd03192">
    <property type="entry name" value="GST_C_Sigma_like"/>
    <property type="match status" value="1"/>
</dbReference>
<dbReference type="SFLD" id="SFLDG00363">
    <property type="entry name" value="AMPS_(cytGST):_Alpha-__Mu-__Pi"/>
    <property type="match status" value="1"/>
</dbReference>
<protein>
    <recommendedName>
        <fullName evidence="7">Glutathione S-transferase</fullName>
    </recommendedName>
</protein>